<dbReference type="InterPro" id="IPR044750">
    <property type="entry name" value="C2_SRC2/BAP"/>
</dbReference>
<evidence type="ECO:0000313" key="2">
    <source>
        <dbReference type="EMBL" id="WOG85881.1"/>
    </source>
</evidence>
<gene>
    <name evidence="2" type="ORF">DCAR_0105074</name>
</gene>
<dbReference type="AlphaFoldDB" id="A0AAF0WAJ4"/>
<dbReference type="Pfam" id="PF00168">
    <property type="entry name" value="C2"/>
    <property type="match status" value="1"/>
</dbReference>
<dbReference type="CDD" id="cd04051">
    <property type="entry name" value="C2_SRC2_like"/>
    <property type="match status" value="1"/>
</dbReference>
<dbReference type="SUPFAM" id="SSF49562">
    <property type="entry name" value="C2 domain (Calcium/lipid-binding domain, CaLB)"/>
    <property type="match status" value="1"/>
</dbReference>
<feature type="domain" description="C2" evidence="1">
    <location>
        <begin position="1"/>
        <end position="116"/>
    </location>
</feature>
<sequence length="195" mass="22006">MDVTIVSAQGLRSRTNLFSSRGIRPFTTLSTNINGVKHLHVYRTKVDNYGGANPAWGDKFQLPVDEATFNYSNVISSYIYLEVFTKRLVAGQSTLGWCQIPVTDIVNEFFPKDGVRQLSYQLRNRDGSRGQGVVNIEVKLTGLFHERFQRLQRPLICSGGLPQQYVPETVIGIPVNQSDGREFLPIINMHKQHPV</sequence>
<dbReference type="Gene3D" id="2.60.40.150">
    <property type="entry name" value="C2 domain"/>
    <property type="match status" value="1"/>
</dbReference>
<accession>A0AAF0WAJ4</accession>
<reference evidence="2" key="2">
    <citation type="submission" date="2022-03" db="EMBL/GenBank/DDBJ databases">
        <title>Draft title - Genomic analysis of global carrot germplasm unveils the trajectory of domestication and the origin of high carotenoid orange carrot.</title>
        <authorList>
            <person name="Iorizzo M."/>
            <person name="Ellison S."/>
            <person name="Senalik D."/>
            <person name="Macko-Podgorni A."/>
            <person name="Grzebelus D."/>
            <person name="Bostan H."/>
            <person name="Rolling W."/>
            <person name="Curaba J."/>
            <person name="Simon P."/>
        </authorList>
    </citation>
    <scope>NUCLEOTIDE SEQUENCE</scope>
    <source>
        <tissue evidence="2">Leaf</tissue>
    </source>
</reference>
<dbReference type="Proteomes" id="UP000077755">
    <property type="component" value="Chromosome 1"/>
</dbReference>
<dbReference type="PANTHER" id="PTHR32246:SF66">
    <property type="entry name" value="C2 DOMAIN-CONTAINING PROTEIN"/>
    <property type="match status" value="1"/>
</dbReference>
<dbReference type="EMBL" id="CP093343">
    <property type="protein sequence ID" value="WOG85881.1"/>
    <property type="molecule type" value="Genomic_DNA"/>
</dbReference>
<dbReference type="PROSITE" id="PS50004">
    <property type="entry name" value="C2"/>
    <property type="match status" value="1"/>
</dbReference>
<protein>
    <recommendedName>
        <fullName evidence="1">C2 domain-containing protein</fullName>
    </recommendedName>
</protein>
<evidence type="ECO:0000259" key="1">
    <source>
        <dbReference type="PROSITE" id="PS50004"/>
    </source>
</evidence>
<name>A0AAF0WAJ4_DAUCS</name>
<dbReference type="PANTHER" id="PTHR32246">
    <property type="entry name" value="INGRESSION PROTEIN FIC1"/>
    <property type="match status" value="1"/>
</dbReference>
<dbReference type="SMART" id="SM00239">
    <property type="entry name" value="C2"/>
    <property type="match status" value="1"/>
</dbReference>
<keyword evidence="3" id="KW-1185">Reference proteome</keyword>
<dbReference type="GO" id="GO:0006952">
    <property type="term" value="P:defense response"/>
    <property type="evidence" value="ECO:0007669"/>
    <property type="project" value="InterPro"/>
</dbReference>
<organism evidence="2 3">
    <name type="scientific">Daucus carota subsp. sativus</name>
    <name type="common">Carrot</name>
    <dbReference type="NCBI Taxonomy" id="79200"/>
    <lineage>
        <taxon>Eukaryota</taxon>
        <taxon>Viridiplantae</taxon>
        <taxon>Streptophyta</taxon>
        <taxon>Embryophyta</taxon>
        <taxon>Tracheophyta</taxon>
        <taxon>Spermatophyta</taxon>
        <taxon>Magnoliopsida</taxon>
        <taxon>eudicotyledons</taxon>
        <taxon>Gunneridae</taxon>
        <taxon>Pentapetalae</taxon>
        <taxon>asterids</taxon>
        <taxon>campanulids</taxon>
        <taxon>Apiales</taxon>
        <taxon>Apiaceae</taxon>
        <taxon>Apioideae</taxon>
        <taxon>Scandiceae</taxon>
        <taxon>Daucinae</taxon>
        <taxon>Daucus</taxon>
        <taxon>Daucus sect. Daucus</taxon>
    </lineage>
</organism>
<proteinExistence type="predicted"/>
<evidence type="ECO:0000313" key="3">
    <source>
        <dbReference type="Proteomes" id="UP000077755"/>
    </source>
</evidence>
<dbReference type="InterPro" id="IPR000008">
    <property type="entry name" value="C2_dom"/>
</dbReference>
<reference evidence="2" key="1">
    <citation type="journal article" date="2016" name="Nat. Genet.">
        <title>A high-quality carrot genome assembly provides new insights into carotenoid accumulation and asterid genome evolution.</title>
        <authorList>
            <person name="Iorizzo M."/>
            <person name="Ellison S."/>
            <person name="Senalik D."/>
            <person name="Zeng P."/>
            <person name="Satapoomin P."/>
            <person name="Huang J."/>
            <person name="Bowman M."/>
            <person name="Iovene M."/>
            <person name="Sanseverino W."/>
            <person name="Cavagnaro P."/>
            <person name="Yildiz M."/>
            <person name="Macko-Podgorni A."/>
            <person name="Moranska E."/>
            <person name="Grzebelus E."/>
            <person name="Grzebelus D."/>
            <person name="Ashrafi H."/>
            <person name="Zheng Z."/>
            <person name="Cheng S."/>
            <person name="Spooner D."/>
            <person name="Van Deynze A."/>
            <person name="Simon P."/>
        </authorList>
    </citation>
    <scope>NUCLEOTIDE SEQUENCE</scope>
    <source>
        <tissue evidence="2">Leaf</tissue>
    </source>
</reference>
<dbReference type="InterPro" id="IPR035892">
    <property type="entry name" value="C2_domain_sf"/>
</dbReference>